<evidence type="ECO:0000313" key="2">
    <source>
        <dbReference type="EMBL" id="VBB42034.1"/>
    </source>
</evidence>
<dbReference type="PANTHER" id="PTHR22916:SF3">
    <property type="entry name" value="UDP-GLCNAC:BETAGAL BETA-1,3-N-ACETYLGLUCOSAMINYLTRANSFERASE-LIKE PROTEIN 1"/>
    <property type="match status" value="1"/>
</dbReference>
<gene>
    <name evidence="2" type="ORF">TRIP_B200174</name>
</gene>
<organism evidence="2">
    <name type="scientific">Uncultured Desulfatiglans sp</name>
    <dbReference type="NCBI Taxonomy" id="1748965"/>
    <lineage>
        <taxon>Bacteria</taxon>
        <taxon>Pseudomonadati</taxon>
        <taxon>Thermodesulfobacteriota</taxon>
        <taxon>Desulfobacteria</taxon>
        <taxon>Desulfatiglandales</taxon>
        <taxon>Desulfatiglandaceae</taxon>
        <taxon>Desulfatiglans</taxon>
        <taxon>environmental samples</taxon>
    </lineage>
</organism>
<sequence>MFYPKVSIVIPSYNHARFIEAALLSVEDQTYENLEIIVVDDGSSDGSLAVIERTAGRIHRGLRVVRQRNRGAAAAINRGLKLAGGKYINILNSDDLFAPERIAYFVERLEKSGAKLAFSGIRCIDENGAEVDESNETAAYVYRKQVEMARYPSVGFALLDSNVAISSGNIFAAKEIYETLHGFRPYLYCHDWDFLLRALCLTEPLYIHRPMYYYRLHGGNTFRKLAHRAKAETTGTLRKYFGNVRGGRLSNADAPSPRRWPGYFEEFVREKGYQPYWERFPRLRSLWSLCRRSLHGAVHV</sequence>
<proteinExistence type="predicted"/>
<dbReference type="PANTHER" id="PTHR22916">
    <property type="entry name" value="GLYCOSYLTRANSFERASE"/>
    <property type="match status" value="1"/>
</dbReference>
<dbReference type="InterPro" id="IPR029044">
    <property type="entry name" value="Nucleotide-diphossugar_trans"/>
</dbReference>
<dbReference type="AlphaFoldDB" id="A0A653A203"/>
<dbReference type="GO" id="GO:0016758">
    <property type="term" value="F:hexosyltransferase activity"/>
    <property type="evidence" value="ECO:0007669"/>
    <property type="project" value="UniProtKB-ARBA"/>
</dbReference>
<reference evidence="2" key="1">
    <citation type="submission" date="2018-07" db="EMBL/GenBank/DDBJ databases">
        <authorList>
            <consortium name="Genoscope - CEA"/>
            <person name="William W."/>
        </authorList>
    </citation>
    <scope>NUCLEOTIDE SEQUENCE</scope>
    <source>
        <strain evidence="2">IK1</strain>
    </source>
</reference>
<dbReference type="Gene3D" id="3.90.550.10">
    <property type="entry name" value="Spore Coat Polysaccharide Biosynthesis Protein SpsA, Chain A"/>
    <property type="match status" value="1"/>
</dbReference>
<dbReference type="SUPFAM" id="SSF53448">
    <property type="entry name" value="Nucleotide-diphospho-sugar transferases"/>
    <property type="match status" value="1"/>
</dbReference>
<dbReference type="Pfam" id="PF00535">
    <property type="entry name" value="Glycos_transf_2"/>
    <property type="match status" value="1"/>
</dbReference>
<evidence type="ECO:0000259" key="1">
    <source>
        <dbReference type="Pfam" id="PF00535"/>
    </source>
</evidence>
<accession>A0A653A203</accession>
<dbReference type="EMBL" id="UPXX01000013">
    <property type="protein sequence ID" value="VBB42034.1"/>
    <property type="molecule type" value="Genomic_DNA"/>
</dbReference>
<name>A0A653A203_UNCDX</name>
<dbReference type="InterPro" id="IPR001173">
    <property type="entry name" value="Glyco_trans_2-like"/>
</dbReference>
<protein>
    <recommendedName>
        <fullName evidence="1">Glycosyltransferase 2-like domain-containing protein</fullName>
    </recommendedName>
</protein>
<feature type="domain" description="Glycosyltransferase 2-like" evidence="1">
    <location>
        <begin position="7"/>
        <end position="137"/>
    </location>
</feature>